<evidence type="ECO:0000313" key="1">
    <source>
        <dbReference type="EMBL" id="KAL0932846.1"/>
    </source>
</evidence>
<gene>
    <name evidence="1" type="ORF">CTRU02_211809</name>
</gene>
<protein>
    <submittedName>
        <fullName evidence="1">Ankyrin repeat protein</fullName>
    </submittedName>
</protein>
<accession>A0ACC3YLT7</accession>
<dbReference type="Proteomes" id="UP000805649">
    <property type="component" value="Unassembled WGS sequence"/>
</dbReference>
<evidence type="ECO:0000313" key="2">
    <source>
        <dbReference type="Proteomes" id="UP000805649"/>
    </source>
</evidence>
<keyword evidence="2" id="KW-1185">Reference proteome</keyword>
<comment type="caution">
    <text evidence="1">The sequence shown here is derived from an EMBL/GenBank/DDBJ whole genome shotgun (WGS) entry which is preliminary data.</text>
</comment>
<reference evidence="1 2" key="1">
    <citation type="journal article" date="2020" name="Phytopathology">
        <title>Genome Sequence Resources of Colletotrichum truncatum, C. plurivorum, C. musicola, and C. sojae: Four Species Pathogenic to Soybean (Glycine max).</title>
        <authorList>
            <person name="Rogerio F."/>
            <person name="Boufleur T.R."/>
            <person name="Ciampi-Guillardi M."/>
            <person name="Sukno S.A."/>
            <person name="Thon M.R."/>
            <person name="Massola Junior N.S."/>
            <person name="Baroncelli R."/>
        </authorList>
    </citation>
    <scope>NUCLEOTIDE SEQUENCE [LARGE SCALE GENOMIC DNA]</scope>
    <source>
        <strain evidence="1 2">CMES1059</strain>
    </source>
</reference>
<proteinExistence type="predicted"/>
<dbReference type="EMBL" id="VUJX02000008">
    <property type="protein sequence ID" value="KAL0932846.1"/>
    <property type="molecule type" value="Genomic_DNA"/>
</dbReference>
<name>A0ACC3YLT7_COLTU</name>
<organism evidence="1 2">
    <name type="scientific">Colletotrichum truncatum</name>
    <name type="common">Anthracnose fungus</name>
    <name type="synonym">Colletotrichum capsici</name>
    <dbReference type="NCBI Taxonomy" id="5467"/>
    <lineage>
        <taxon>Eukaryota</taxon>
        <taxon>Fungi</taxon>
        <taxon>Dikarya</taxon>
        <taxon>Ascomycota</taxon>
        <taxon>Pezizomycotina</taxon>
        <taxon>Sordariomycetes</taxon>
        <taxon>Hypocreomycetidae</taxon>
        <taxon>Glomerellales</taxon>
        <taxon>Glomerellaceae</taxon>
        <taxon>Colletotrichum</taxon>
        <taxon>Colletotrichum truncatum species complex</taxon>
    </lineage>
</organism>
<sequence length="2196" mass="245156">MADPLSIAASIAGLVTLADIVFDRLVKYGRSVKNAEKEIQDLSREINLLGGSLNSLSRLARSLEDELFDKNLRIHHIEACNATLAEMDKKLKKLDNPLKQKLMWPFKTELVKGWLEELSRHKENINLALSANSMDAMLRLLAQEERHHAETLSELKETRQINSRIQQDAKRRKVLEFFLKYNPQKNYDMSLQLRHPRTGLWLNPLPEFQHWLSTPNSRLWLKGIPGAGKTVLAGSIIQAVLAESTETKASAFFFCDYKDSSTQAIETILGALVYQLAIQKEEAYEMLERYYQELHPLRGLPKSPNAIGLERLLKEMIELYGQVFLVIDGLDECGKLTEDVVDTLFDISEETENVSMALLSRNEDEIRDRLEEDFVTIEIAAHKEDITEYVTAEIEERIRNRRLRIDGPDLKGEILDGLINGAKGMFRWVACQLDHLGECDSDQQCRDALKTLPPNLDETYARILERVPQSKQRIVQLALHCIAYASVPLDIDELREILSVPEPGTFLHPRSIIREEAITKYCSSLIRKSTDGKVFEFSHFSVQEYLESGSLPNESLEAFRISKSRAYSLLAVECLKFLQLKNLDRFKIDIELYETCEREILGEFKAYRHCAWLWPVYARNEWENPRVINLAKALFHPRKTTYFTPCAISLAEFNSENSGLDTDDIAPLITDPHFTPLHLAAALSLPQICSFLLEHKMDVNLKSPVGTPMQCAVQGLLFVTTKLDIYGDRYLEWFVPNPEPSYEVAATAETINLLAESGASIDFKCSFPFQGKSLFQAALSVARQSYTLFVPMTLIERGVPLEETDIQSAQEIMDELLDLFEDQYQDSLKPFIDVLDRSVNQSPTHLRLCSIAWEQALFLELDFTFDATTIDTRVTLTEDGLANQAIAAVEVGNLQALQRILRDPRVEASAISDSDGDTLLHLALVRERCTDSLEIIKLLLDQRCDVLKLNLNGQQPLHNWNWSIQDEEKTEEESKIFDELAHLLATSGASCVSQDLEGCNALHINMDSPVRLKALLKHHSPDDVKTAMESENNAGYTPFSLSLEEEYLQSALIFTEEVEITPAVVKSPESVLLLAARANDEGIFEFLLQTGIDFCLKEEENPLYFLGTKSTVHFIRRLKYLYPTACGYHVLGKTPLQSYLDACLTTDSIVSPDPAILDELSISDLFAANHNKDNTWEYFTSKIVSNVRAFKKKGKYSEEDPETALGLAGSSLLRLGYLEAFESCSQQCGLLPLLSPFEPFQHLLDLSPVSSDLLCQVLNRTKYWSRVQRSSLMIRLLQGAVNSYDYTLAKILLEKGISVHQRVGEFSVLERFCLGSPGPFDFDAMMGLLLDHSDKLRMNETSLEGDGLALLHRLNAPGAETIAESLIQRGADPDLRMTGSPYSTPLVHHLLENRIEIATAIFRNGADPSLANHYGFDGVLAAAYCGAVSLLAEIHASDRDKDRINWQATSHLWLSPGETSETDYRLTGVSALHLSASGGSVDTLSFYIDNGLLENLNVKCDDWYTPLHVAALQGHLSAVRYLCARGCDVNARTKDGDSPLHLAAESQTLDVAKALVEAGCQPFPNFLGIMPAFYAYQANDEVMADWLQSIESSSTSGDSSAAREIVPAATRLRNRALAGAFEDAIHRNDLNRCKEIFNNGCSLEISLNSCGGCSPLIKAIELGRIEIIRWILREGASIIQTVCHFSPVFPAIYMLLQNPNMVEVLPEGLENYMKNGGKVLGESPLVHSILTKNNLHGLGVLLKHIWENHEHYGKIHNLAPDALLSAVVNEVDSGGRTPLHQAAWRGNLAAVQVLLENGADVNAMDAGTSHTPLHYAMSAQNSQSDPNCSVGLYLISKGANIECRNGLGQTPILQAAYNRRLPILRALVAAKADIRALDYRSFSLLQTLPNSFEGNTEVFGELVNLGLDPHRSNLVGSSAFHTAICQSSAISLLLNMDIRLEDSKPFPWDAESSVHYPWLTTAYKLIRRKYQYQTLKDFANLTPRGAWSPLCKSASRGLVSMMENLLDLGSDLDSEGCPLGSALMAACVAGQKQSVEFLVRHGAALSYAGPNGFRSAYELAKNNTSILHWLLVDRFTDQKKLKAGCNHGQDSEESLKSFKWGGPIKAELVISGLIERHPRESSKEHWARLMRNKAALKGVLPVNPASRTTRPSNLIPQESVRVHPGGYETGREEVVKAPGSFRGMLFDGKLWYISYY</sequence>